<dbReference type="RefSeq" id="WP_258389449.1">
    <property type="nucleotide sequence ID" value="NZ_CP091430.1"/>
</dbReference>
<dbReference type="SUPFAM" id="SSF51658">
    <property type="entry name" value="Xylose isomerase-like"/>
    <property type="match status" value="1"/>
</dbReference>
<name>A0ABY5SHC0_9BACL</name>
<dbReference type="InterPro" id="IPR013022">
    <property type="entry name" value="Xyl_isomerase-like_TIM-brl"/>
</dbReference>
<keyword evidence="2" id="KW-0413">Isomerase</keyword>
<dbReference type="EMBL" id="CP091430">
    <property type="protein sequence ID" value="UVI33396.1"/>
    <property type="molecule type" value="Genomic_DNA"/>
</dbReference>
<proteinExistence type="predicted"/>
<feature type="domain" description="Xylose isomerase-like TIM barrel" evidence="1">
    <location>
        <begin position="27"/>
        <end position="265"/>
    </location>
</feature>
<dbReference type="PANTHER" id="PTHR12110">
    <property type="entry name" value="HYDROXYPYRUVATE ISOMERASE"/>
    <property type="match status" value="1"/>
</dbReference>
<evidence type="ECO:0000313" key="3">
    <source>
        <dbReference type="Proteomes" id="UP001057877"/>
    </source>
</evidence>
<dbReference type="InterPro" id="IPR036237">
    <property type="entry name" value="Xyl_isomerase-like_sf"/>
</dbReference>
<dbReference type="Gene3D" id="3.20.20.150">
    <property type="entry name" value="Divalent-metal-dependent TIM barrel enzymes"/>
    <property type="match status" value="1"/>
</dbReference>
<dbReference type="InterPro" id="IPR050312">
    <property type="entry name" value="IolE/XylAMocC-like"/>
</dbReference>
<protein>
    <submittedName>
        <fullName evidence="2">Sugar phosphate isomerase/epimerase</fullName>
    </submittedName>
</protein>
<gene>
    <name evidence="2" type="ORF">L1F29_16820</name>
</gene>
<dbReference type="PANTHER" id="PTHR12110:SF53">
    <property type="entry name" value="BLR5974 PROTEIN"/>
    <property type="match status" value="1"/>
</dbReference>
<sequence>MAKVKLTCFADEISADLSEQLNVLEQEGLRHLELRNVWGKNVLSLNDEELLQIRQMLKERGFRISSIASPIGKYPVNEDFEPQLQALNTAIQAANYFETPYIRIFSYHPPANEPITAYREEVLNRLCRLAEIAEQNKVILILENDTNMYGSDDTGTLEIFSNCRYPSLRAAFDPGNYVICGVRPMTDAYPKVYASIDYVHVKDASIEPSQFVPAGVGAGEIPQLLAELKSRGFQGFLSVEPHLQHYLPNASNPERVVAAIRALKSQLDQSGQEWE</sequence>
<organism evidence="2 3">
    <name type="scientific">Paenibacillus spongiae</name>
    <dbReference type="NCBI Taxonomy" id="2909671"/>
    <lineage>
        <taxon>Bacteria</taxon>
        <taxon>Bacillati</taxon>
        <taxon>Bacillota</taxon>
        <taxon>Bacilli</taxon>
        <taxon>Bacillales</taxon>
        <taxon>Paenibacillaceae</taxon>
        <taxon>Paenibacillus</taxon>
    </lineage>
</organism>
<accession>A0ABY5SHC0</accession>
<reference evidence="2" key="1">
    <citation type="submission" date="2022-01" db="EMBL/GenBank/DDBJ databases">
        <title>Paenibacillus spongiae sp. nov., isolated from marine sponge.</title>
        <authorList>
            <person name="Li Z."/>
            <person name="Zhang M."/>
        </authorList>
    </citation>
    <scope>NUCLEOTIDE SEQUENCE</scope>
    <source>
        <strain evidence="2">PHS-Z3</strain>
    </source>
</reference>
<dbReference type="GO" id="GO:0016853">
    <property type="term" value="F:isomerase activity"/>
    <property type="evidence" value="ECO:0007669"/>
    <property type="project" value="UniProtKB-KW"/>
</dbReference>
<evidence type="ECO:0000313" key="2">
    <source>
        <dbReference type="EMBL" id="UVI33396.1"/>
    </source>
</evidence>
<dbReference type="Pfam" id="PF01261">
    <property type="entry name" value="AP_endonuc_2"/>
    <property type="match status" value="1"/>
</dbReference>
<dbReference type="Proteomes" id="UP001057877">
    <property type="component" value="Chromosome"/>
</dbReference>
<keyword evidence="3" id="KW-1185">Reference proteome</keyword>
<evidence type="ECO:0000259" key="1">
    <source>
        <dbReference type="Pfam" id="PF01261"/>
    </source>
</evidence>